<dbReference type="PANTHER" id="PTHR36179">
    <property type="entry name" value="LUD_DOM DOMAIN-CONTAINING PROTEIN"/>
    <property type="match status" value="1"/>
</dbReference>
<dbReference type="EMBL" id="JADKNH010000004">
    <property type="protein sequence ID" value="MBF4692994.1"/>
    <property type="molecule type" value="Genomic_DNA"/>
</dbReference>
<organism evidence="2 3">
    <name type="scientific">Fusibacter ferrireducens</name>
    <dbReference type="NCBI Taxonomy" id="2785058"/>
    <lineage>
        <taxon>Bacteria</taxon>
        <taxon>Bacillati</taxon>
        <taxon>Bacillota</taxon>
        <taxon>Clostridia</taxon>
        <taxon>Eubacteriales</taxon>
        <taxon>Eubacteriales Family XII. Incertae Sedis</taxon>
        <taxon>Fusibacter</taxon>
    </lineage>
</organism>
<dbReference type="InterPro" id="IPR003741">
    <property type="entry name" value="LUD_dom"/>
</dbReference>
<dbReference type="SUPFAM" id="SSF100950">
    <property type="entry name" value="NagB/RpiA/CoA transferase-like"/>
    <property type="match status" value="1"/>
</dbReference>
<sequence length="213" mass="23845">MDHNTNKIMSLKIDRTLKNLEKNQMKGHYIESIAELKPLIKSLLSPGDRVAVGGSQTLFETDIFELLRSGEYEFLDRYAPNLTPEEIKQVHRSAFSANAYLMSTNALTENGELYNVDGSGNRVAALTYGPDRVIVIAGINKLVRNLDEAVHRNRQIAAPSNCSRLNCNTPCVVTGECQDCMSPGRICCHYVTTRYQRTKDRIHVIIVGEPIGY</sequence>
<dbReference type="Proteomes" id="UP000614200">
    <property type="component" value="Unassembled WGS sequence"/>
</dbReference>
<reference evidence="2 3" key="1">
    <citation type="submission" date="2020-11" db="EMBL/GenBank/DDBJ databases">
        <title>Fusibacter basophilias sp. nov.</title>
        <authorList>
            <person name="Qiu D."/>
        </authorList>
    </citation>
    <scope>NUCLEOTIDE SEQUENCE [LARGE SCALE GENOMIC DNA]</scope>
    <source>
        <strain evidence="2 3">Q10-2</strain>
    </source>
</reference>
<evidence type="ECO:0000313" key="3">
    <source>
        <dbReference type="Proteomes" id="UP000614200"/>
    </source>
</evidence>
<evidence type="ECO:0000259" key="1">
    <source>
        <dbReference type="Pfam" id="PF02589"/>
    </source>
</evidence>
<evidence type="ECO:0000313" key="2">
    <source>
        <dbReference type="EMBL" id="MBF4692994.1"/>
    </source>
</evidence>
<dbReference type="Pfam" id="PF02589">
    <property type="entry name" value="LUD_dom"/>
    <property type="match status" value="1"/>
</dbReference>
<protein>
    <submittedName>
        <fullName evidence="2">Lactate utilization protein</fullName>
    </submittedName>
</protein>
<dbReference type="PANTHER" id="PTHR36179:SF2">
    <property type="entry name" value="LUD DOMAIN-CONTAINING PROTEIN"/>
    <property type="match status" value="1"/>
</dbReference>
<dbReference type="Gene3D" id="3.40.50.10420">
    <property type="entry name" value="NagB/RpiA/CoA transferase-like"/>
    <property type="match status" value="1"/>
</dbReference>
<dbReference type="RefSeq" id="WP_194701231.1">
    <property type="nucleotide sequence ID" value="NZ_JADKNH010000004.1"/>
</dbReference>
<gene>
    <name evidence="2" type="ORF">ISU02_07675</name>
</gene>
<dbReference type="InterPro" id="IPR024185">
    <property type="entry name" value="FTHF_cligase-like_sf"/>
</dbReference>
<name>A0ABR9ZRD6_9FIRM</name>
<proteinExistence type="predicted"/>
<dbReference type="InterPro" id="IPR037171">
    <property type="entry name" value="NagB/RpiA_transferase-like"/>
</dbReference>
<dbReference type="PIRSF" id="PIRSF020269">
    <property type="entry name" value="DUF1121"/>
    <property type="match status" value="1"/>
</dbReference>
<comment type="caution">
    <text evidence="2">The sequence shown here is derived from an EMBL/GenBank/DDBJ whole genome shotgun (WGS) entry which is preliminary data.</text>
</comment>
<feature type="domain" description="LUD" evidence="1">
    <location>
        <begin position="13"/>
        <end position="207"/>
    </location>
</feature>
<keyword evidence="3" id="KW-1185">Reference proteome</keyword>
<accession>A0ABR9ZRD6</accession>
<dbReference type="InterPro" id="IPR009501">
    <property type="entry name" value="UCP020269"/>
</dbReference>